<dbReference type="STRING" id="1462526.BN990_04251"/>
<dbReference type="AlphaFoldDB" id="A0A024QI05"/>
<dbReference type="RefSeq" id="WP_038246824.1">
    <property type="nucleotide sequence ID" value="NZ_BNER01000008.1"/>
</dbReference>
<accession>A0A024QI05</accession>
<dbReference type="EMBL" id="CCDP010000003">
    <property type="protein sequence ID" value="CDQ41872.1"/>
    <property type="molecule type" value="Genomic_DNA"/>
</dbReference>
<evidence type="ECO:0000313" key="1">
    <source>
        <dbReference type="EMBL" id="CDQ41872.1"/>
    </source>
</evidence>
<name>A0A024QI05_9BACI</name>
<evidence type="ECO:0000313" key="2">
    <source>
        <dbReference type="Proteomes" id="UP000028875"/>
    </source>
</evidence>
<reference evidence="2" key="2">
    <citation type="submission" date="2014-05" db="EMBL/GenBank/DDBJ databases">
        <title>Draft genome sequence of Virgibacillus massiliensis Vm-5.</title>
        <authorList>
            <person name="Khelaifia S."/>
            <person name="Croce O."/>
            <person name="Lagier J.C."/>
            <person name="Raoult D."/>
        </authorList>
    </citation>
    <scope>NUCLEOTIDE SEQUENCE [LARGE SCALE GENOMIC DNA]</scope>
    <source>
        <strain evidence="2">Vm-5</strain>
    </source>
</reference>
<protein>
    <submittedName>
        <fullName evidence="1">Uncharacterized protein</fullName>
    </submittedName>
</protein>
<comment type="caution">
    <text evidence="1">The sequence shown here is derived from an EMBL/GenBank/DDBJ whole genome shotgun (WGS) entry which is preliminary data.</text>
</comment>
<organism evidence="1 2">
    <name type="scientific">Virgibacillus massiliensis</name>
    <dbReference type="NCBI Taxonomy" id="1462526"/>
    <lineage>
        <taxon>Bacteria</taxon>
        <taxon>Bacillati</taxon>
        <taxon>Bacillota</taxon>
        <taxon>Bacilli</taxon>
        <taxon>Bacillales</taxon>
        <taxon>Bacillaceae</taxon>
        <taxon>Virgibacillus</taxon>
    </lineage>
</organism>
<gene>
    <name evidence="1" type="ORF">BN990_04251</name>
</gene>
<sequence length="214" mass="24738">MVKFGIKDFETTLPNWAKHHKTVSLQVQRKYKDNDEIINANDSAINKIIQDEPSILKEKHERLFNFKTGKEREVIDYYLPIENKEYITPNFDYYSTGAINSKELAKVRLTFLIEEHTLKLEHHIHTEGPHSMNFGQLLAGSFGGVSDFIEDIAVKSESLKENGIVISEDKRYYNVVLVSDNGNFFNSDIAHDELVQSLVGIEIFEFDQEHKNNM</sequence>
<keyword evidence="2" id="KW-1185">Reference proteome</keyword>
<dbReference type="Proteomes" id="UP000028875">
    <property type="component" value="Unassembled WGS sequence"/>
</dbReference>
<proteinExistence type="predicted"/>
<reference evidence="1 2" key="1">
    <citation type="submission" date="2014-03" db="EMBL/GenBank/DDBJ databases">
        <authorList>
            <person name="Urmite Genomes U."/>
        </authorList>
    </citation>
    <scope>NUCLEOTIDE SEQUENCE [LARGE SCALE GENOMIC DNA]</scope>
    <source>
        <strain evidence="1 2">Vm-5</strain>
    </source>
</reference>